<comment type="similarity">
    <text evidence="1">Belongs to the sulfatase family.</text>
</comment>
<dbReference type="InterPro" id="IPR050738">
    <property type="entry name" value="Sulfatase"/>
</dbReference>
<evidence type="ECO:0000256" key="3">
    <source>
        <dbReference type="ARBA" id="ARBA00022801"/>
    </source>
</evidence>
<dbReference type="PANTHER" id="PTHR42693:SF27">
    <property type="entry name" value="ARYLSULFATASE B [PRECURSOR]"/>
    <property type="match status" value="1"/>
</dbReference>
<reference evidence="6" key="1">
    <citation type="journal article" date="2021" name="PeerJ">
        <title>Extensive microbial diversity within the chicken gut microbiome revealed by metagenomics and culture.</title>
        <authorList>
            <person name="Gilroy R."/>
            <person name="Ravi A."/>
            <person name="Getino M."/>
            <person name="Pursley I."/>
            <person name="Horton D.L."/>
            <person name="Alikhan N.F."/>
            <person name="Baker D."/>
            <person name="Gharbi K."/>
            <person name="Hall N."/>
            <person name="Watson M."/>
            <person name="Adriaenssens E.M."/>
            <person name="Foster-Nyarko E."/>
            <person name="Jarju S."/>
            <person name="Secka A."/>
            <person name="Antonio M."/>
            <person name="Oren A."/>
            <person name="Chaudhuri R.R."/>
            <person name="La Ragione R."/>
            <person name="Hildebrand F."/>
            <person name="Pallen M.J."/>
        </authorList>
    </citation>
    <scope>NUCLEOTIDE SEQUENCE</scope>
    <source>
        <strain evidence="6">ChiGjej4B4-18154</strain>
    </source>
</reference>
<dbReference type="Gene3D" id="3.40.720.10">
    <property type="entry name" value="Alkaline Phosphatase, subunit A"/>
    <property type="match status" value="1"/>
</dbReference>
<dbReference type="GO" id="GO:0004065">
    <property type="term" value="F:arylsulfatase activity"/>
    <property type="evidence" value="ECO:0007669"/>
    <property type="project" value="TreeGrafter"/>
</dbReference>
<dbReference type="PROSITE" id="PS00523">
    <property type="entry name" value="SULFATASE_1"/>
    <property type="match status" value="1"/>
</dbReference>
<keyword evidence="3 6" id="KW-0378">Hydrolase</keyword>
<accession>A0A9D2E3H0</accession>
<keyword evidence="2" id="KW-0479">Metal-binding</keyword>
<proteinExistence type="inferred from homology"/>
<dbReference type="InterPro" id="IPR024607">
    <property type="entry name" value="Sulfatase_CS"/>
</dbReference>
<evidence type="ECO:0000313" key="6">
    <source>
        <dbReference type="EMBL" id="HIZ30152.1"/>
    </source>
</evidence>
<evidence type="ECO:0000256" key="1">
    <source>
        <dbReference type="ARBA" id="ARBA00008779"/>
    </source>
</evidence>
<evidence type="ECO:0000256" key="4">
    <source>
        <dbReference type="ARBA" id="ARBA00022837"/>
    </source>
</evidence>
<gene>
    <name evidence="6" type="ORF">H9813_02815</name>
</gene>
<evidence type="ECO:0000313" key="7">
    <source>
        <dbReference type="Proteomes" id="UP000824035"/>
    </source>
</evidence>
<evidence type="ECO:0000259" key="5">
    <source>
        <dbReference type="Pfam" id="PF00884"/>
    </source>
</evidence>
<sequence length="501" mass="57322">MSKKQFVLIMTDTQRLDMVSCYQDVGIKTPNIDALAAEGVKFNKAYTVQPVCGPARSAIFTGQYPCINGSYTNCVAPGLNVRTIGQRLADKGVYTGYIGKWHLDGGDYFGLGTAPEGWDPDVWYDMRNYLEELTDEERYKSRQTSTIEKEDIPEEFTFAHRCASRAVDFIRSHADEDYFLVVSFDEPHGPSLCPQPYASMYRDYDMPKRPNVYDTLENKPVHQQVWSGPRRFQDREALRLNAWALFGCNSFVDYEIGRVVAAINEQADRPAVLYTTDHGDMLESHSMYAKGPAAYEEICHVPMILRGFGKGEIDTPVSHIDIAPTIWDFFGFENKPMMLQGESLLPLMEGERPASRDVFIEFGRYETDHDGFGGFQPMRCIYDGRYKLVLNLLSEDELYDLETDPYEMTNRLNDPALFEVRAGLLQRLLAHMNDVRDPLRGYCWERRPWNDQAAKATWDYTGCTRQRSEPDYEKPQLDYDTGLVPEGLVRMKKKAQIKPGG</sequence>
<organism evidence="6 7">
    <name type="scientific">Candidatus Allofournierella merdipullorum</name>
    <dbReference type="NCBI Taxonomy" id="2838595"/>
    <lineage>
        <taxon>Bacteria</taxon>
        <taxon>Bacillati</taxon>
        <taxon>Bacillota</taxon>
        <taxon>Clostridia</taxon>
        <taxon>Eubacteriales</taxon>
        <taxon>Oscillospiraceae</taxon>
        <taxon>Allofournierella</taxon>
    </lineage>
</organism>
<dbReference type="PROSITE" id="PS00149">
    <property type="entry name" value="SULFATASE_2"/>
    <property type="match status" value="1"/>
</dbReference>
<dbReference type="EMBL" id="DXBV01000025">
    <property type="protein sequence ID" value="HIZ30152.1"/>
    <property type="molecule type" value="Genomic_DNA"/>
</dbReference>
<reference evidence="6" key="2">
    <citation type="submission" date="2021-04" db="EMBL/GenBank/DDBJ databases">
        <authorList>
            <person name="Gilroy R."/>
        </authorList>
    </citation>
    <scope>NUCLEOTIDE SEQUENCE</scope>
    <source>
        <strain evidence="6">ChiGjej4B4-18154</strain>
    </source>
</reference>
<comment type="caution">
    <text evidence="6">The sequence shown here is derived from an EMBL/GenBank/DDBJ whole genome shotgun (WGS) entry which is preliminary data.</text>
</comment>
<dbReference type="GO" id="GO:0046872">
    <property type="term" value="F:metal ion binding"/>
    <property type="evidence" value="ECO:0007669"/>
    <property type="project" value="UniProtKB-KW"/>
</dbReference>
<dbReference type="InterPro" id="IPR000917">
    <property type="entry name" value="Sulfatase_N"/>
</dbReference>
<protein>
    <submittedName>
        <fullName evidence="6">Sulfatase-like hydrolase/transferase</fullName>
    </submittedName>
</protein>
<dbReference type="Proteomes" id="UP000824035">
    <property type="component" value="Unassembled WGS sequence"/>
</dbReference>
<feature type="domain" description="Sulfatase N-terminal" evidence="5">
    <location>
        <begin position="5"/>
        <end position="331"/>
    </location>
</feature>
<keyword evidence="4" id="KW-0106">Calcium</keyword>
<name>A0A9D2E3H0_9FIRM</name>
<dbReference type="SUPFAM" id="SSF53649">
    <property type="entry name" value="Alkaline phosphatase-like"/>
    <property type="match status" value="1"/>
</dbReference>
<dbReference type="Pfam" id="PF00884">
    <property type="entry name" value="Sulfatase"/>
    <property type="match status" value="1"/>
</dbReference>
<dbReference type="PANTHER" id="PTHR42693">
    <property type="entry name" value="ARYLSULFATASE FAMILY MEMBER"/>
    <property type="match status" value="1"/>
</dbReference>
<dbReference type="InterPro" id="IPR017850">
    <property type="entry name" value="Alkaline_phosphatase_core_sf"/>
</dbReference>
<evidence type="ECO:0000256" key="2">
    <source>
        <dbReference type="ARBA" id="ARBA00022723"/>
    </source>
</evidence>
<dbReference type="AlphaFoldDB" id="A0A9D2E3H0"/>